<dbReference type="NCBIfam" id="TIGR00254">
    <property type="entry name" value="GGDEF"/>
    <property type="match status" value="1"/>
</dbReference>
<comment type="caution">
    <text evidence="4">The sequence shown here is derived from an EMBL/GenBank/DDBJ whole genome shotgun (WGS) entry which is preliminary data.</text>
</comment>
<dbReference type="InterPro" id="IPR001633">
    <property type="entry name" value="EAL_dom"/>
</dbReference>
<dbReference type="Gene3D" id="3.30.70.270">
    <property type="match status" value="1"/>
</dbReference>
<evidence type="ECO:0000256" key="1">
    <source>
        <dbReference type="SAM" id="Phobius"/>
    </source>
</evidence>
<dbReference type="Gene3D" id="3.20.20.450">
    <property type="entry name" value="EAL domain"/>
    <property type="match status" value="1"/>
</dbReference>
<dbReference type="EMBL" id="JACTVA010000086">
    <property type="protein sequence ID" value="MBC9209973.1"/>
    <property type="molecule type" value="Genomic_DNA"/>
</dbReference>
<proteinExistence type="predicted"/>
<protein>
    <submittedName>
        <fullName evidence="4">EAL domain-containing protein</fullName>
    </submittedName>
</protein>
<dbReference type="SMART" id="SM00052">
    <property type="entry name" value="EAL"/>
    <property type="match status" value="1"/>
</dbReference>
<dbReference type="CDD" id="cd01949">
    <property type="entry name" value="GGDEF"/>
    <property type="match status" value="1"/>
</dbReference>
<feature type="domain" description="EAL" evidence="2">
    <location>
        <begin position="277"/>
        <end position="527"/>
    </location>
</feature>
<dbReference type="Proteomes" id="UP000626026">
    <property type="component" value="Unassembled WGS sequence"/>
</dbReference>
<dbReference type="Pfam" id="PF00563">
    <property type="entry name" value="EAL"/>
    <property type="match status" value="1"/>
</dbReference>
<dbReference type="SUPFAM" id="SSF141868">
    <property type="entry name" value="EAL domain-like"/>
    <property type="match status" value="1"/>
</dbReference>
<keyword evidence="5" id="KW-1185">Reference proteome</keyword>
<keyword evidence="1" id="KW-0812">Transmembrane</keyword>
<sequence length="536" mass="59126">MHKFRRPDLHSRLSIWCRHLGRPRKDLLLLTASGFATYIVALLFDSYEVIHQFAEAHEAWQLDEIMTAFFLLPIGTSIYAFRRNQDLKREKEAARKAELEVQRLATHDALTGLPNRRKLARDLEHCLSENRDLGQALCLIQIDMDHFKHVNERHGHMIGDQILQFIAMRLAGVVRRDDIVAKRGGDEFTVVAQLSQGLGEAARIAARILDALQSEFDVNGVSIHLGASLGVAVAPVDATDAATLHRRADTALQWAKAEGRGRIRFFEPKMDASVQERIRLRDELQPAIQAGHLEPYFQPLINLETQEIIGFEVLARWQHATLGQVPPCTFISVAEDSGLIGALTRGILKRACSSALHWPAHLVIAVNLSPLQLSDPTLVDSVISILAETGFPPRRLELEITESALVGDVSMAQDIVRALKAVGVRIALDDFGTGYSSLVHLRSFPFDKIKVDASFVRSMATEVDSRKIVSAVIGLGRNLGMTVLAEGIEVQEQAEVLRELGCPLGQGWLYGKAVPASAAAAMVDALLPAMRTSLSQ</sequence>
<dbReference type="PANTHER" id="PTHR44757:SF2">
    <property type="entry name" value="BIOFILM ARCHITECTURE MAINTENANCE PROTEIN MBAA"/>
    <property type="match status" value="1"/>
</dbReference>
<organism evidence="4 5">
    <name type="scientific">Teichococcus aerophilus</name>
    <dbReference type="NCBI Taxonomy" id="1224513"/>
    <lineage>
        <taxon>Bacteria</taxon>
        <taxon>Pseudomonadati</taxon>
        <taxon>Pseudomonadota</taxon>
        <taxon>Alphaproteobacteria</taxon>
        <taxon>Acetobacterales</taxon>
        <taxon>Roseomonadaceae</taxon>
        <taxon>Roseomonas</taxon>
    </lineage>
</organism>
<dbReference type="PANTHER" id="PTHR44757">
    <property type="entry name" value="DIGUANYLATE CYCLASE DGCP"/>
    <property type="match status" value="1"/>
</dbReference>
<feature type="transmembrane region" description="Helical" evidence="1">
    <location>
        <begin position="27"/>
        <end position="44"/>
    </location>
</feature>
<dbReference type="InterPro" id="IPR043128">
    <property type="entry name" value="Rev_trsase/Diguanyl_cyclase"/>
</dbReference>
<dbReference type="PROSITE" id="PS50887">
    <property type="entry name" value="GGDEF"/>
    <property type="match status" value="1"/>
</dbReference>
<name>A0ABR7RUC2_9PROT</name>
<dbReference type="PROSITE" id="PS50883">
    <property type="entry name" value="EAL"/>
    <property type="match status" value="1"/>
</dbReference>
<dbReference type="SMART" id="SM00267">
    <property type="entry name" value="GGDEF"/>
    <property type="match status" value="1"/>
</dbReference>
<evidence type="ECO:0000259" key="3">
    <source>
        <dbReference type="PROSITE" id="PS50887"/>
    </source>
</evidence>
<dbReference type="InterPro" id="IPR035919">
    <property type="entry name" value="EAL_sf"/>
</dbReference>
<evidence type="ECO:0000313" key="4">
    <source>
        <dbReference type="EMBL" id="MBC9209973.1"/>
    </source>
</evidence>
<evidence type="ECO:0000259" key="2">
    <source>
        <dbReference type="PROSITE" id="PS50883"/>
    </source>
</evidence>
<feature type="transmembrane region" description="Helical" evidence="1">
    <location>
        <begin position="64"/>
        <end position="81"/>
    </location>
</feature>
<feature type="domain" description="GGDEF" evidence="3">
    <location>
        <begin position="135"/>
        <end position="268"/>
    </location>
</feature>
<dbReference type="SUPFAM" id="SSF55073">
    <property type="entry name" value="Nucleotide cyclase"/>
    <property type="match status" value="1"/>
</dbReference>
<dbReference type="Pfam" id="PF00990">
    <property type="entry name" value="GGDEF"/>
    <property type="match status" value="1"/>
</dbReference>
<dbReference type="InterPro" id="IPR052155">
    <property type="entry name" value="Biofilm_reg_signaling"/>
</dbReference>
<dbReference type="RefSeq" id="WP_187787093.1">
    <property type="nucleotide sequence ID" value="NZ_JACTVA010000086.1"/>
</dbReference>
<accession>A0ABR7RUC2</accession>
<reference evidence="4 5" key="1">
    <citation type="journal article" date="2013" name="Int. J. Syst. Evol. Microbiol.">
        <title>Roseomonas aerophila sp. nov., isolated from air.</title>
        <authorList>
            <person name="Kim S.J."/>
            <person name="Weon H.Y."/>
            <person name="Ahn J.H."/>
            <person name="Hong S.B."/>
            <person name="Seok S.J."/>
            <person name="Whang K.S."/>
            <person name="Kwon S.W."/>
        </authorList>
    </citation>
    <scope>NUCLEOTIDE SEQUENCE [LARGE SCALE GENOMIC DNA]</scope>
    <source>
        <strain evidence="4 5">NBRC 108923</strain>
    </source>
</reference>
<keyword evidence="1" id="KW-0472">Membrane</keyword>
<gene>
    <name evidence="4" type="ORF">IBL26_24290</name>
</gene>
<keyword evidence="1" id="KW-1133">Transmembrane helix</keyword>
<dbReference type="InterPro" id="IPR000160">
    <property type="entry name" value="GGDEF_dom"/>
</dbReference>
<dbReference type="CDD" id="cd01948">
    <property type="entry name" value="EAL"/>
    <property type="match status" value="1"/>
</dbReference>
<evidence type="ECO:0000313" key="5">
    <source>
        <dbReference type="Proteomes" id="UP000626026"/>
    </source>
</evidence>
<dbReference type="InterPro" id="IPR029787">
    <property type="entry name" value="Nucleotide_cyclase"/>
</dbReference>